<organism evidence="2">
    <name type="scientific">marine metagenome</name>
    <dbReference type="NCBI Taxonomy" id="408172"/>
    <lineage>
        <taxon>unclassified sequences</taxon>
        <taxon>metagenomes</taxon>
        <taxon>ecological metagenomes</taxon>
    </lineage>
</organism>
<feature type="domain" description="Cupin type-1" evidence="1">
    <location>
        <begin position="85"/>
        <end position="169"/>
    </location>
</feature>
<dbReference type="Gene3D" id="2.60.120.10">
    <property type="entry name" value="Jelly Rolls"/>
    <property type="match status" value="1"/>
</dbReference>
<dbReference type="InterPro" id="IPR006045">
    <property type="entry name" value="Cupin_1"/>
</dbReference>
<dbReference type="Pfam" id="PF00190">
    <property type="entry name" value="Cupin_1"/>
    <property type="match status" value="1"/>
</dbReference>
<evidence type="ECO:0000259" key="1">
    <source>
        <dbReference type="Pfam" id="PF00190"/>
    </source>
</evidence>
<feature type="non-terminal residue" evidence="2">
    <location>
        <position position="171"/>
    </location>
</feature>
<name>A0A382LKZ5_9ZZZZ</name>
<sequence length="171" mass="18068">MNKKRLCISIHLMLLGLFLSHVPITAQNPLPATDVYAATIQNTVEEARLQSRTDTPIRTVDAGGHNVGIGVVQRAAGNTLGGALHNYVTEVYYVLEGVGTLVTGGSLIDPVIRGDDASQVTQINGPGVSGRGISGGVSRVLRKGDMVIVPAGTPHWWSSVEESVVYTVVRV</sequence>
<dbReference type="InterPro" id="IPR014710">
    <property type="entry name" value="RmlC-like_jellyroll"/>
</dbReference>
<dbReference type="EMBL" id="UINC01086971">
    <property type="protein sequence ID" value="SVC35907.1"/>
    <property type="molecule type" value="Genomic_DNA"/>
</dbReference>
<dbReference type="InterPro" id="IPR011051">
    <property type="entry name" value="RmlC_Cupin_sf"/>
</dbReference>
<reference evidence="2" key="1">
    <citation type="submission" date="2018-05" db="EMBL/GenBank/DDBJ databases">
        <authorList>
            <person name="Lanie J.A."/>
            <person name="Ng W.-L."/>
            <person name="Kazmierczak K.M."/>
            <person name="Andrzejewski T.M."/>
            <person name="Davidsen T.M."/>
            <person name="Wayne K.J."/>
            <person name="Tettelin H."/>
            <person name="Glass J.I."/>
            <person name="Rusch D."/>
            <person name="Podicherti R."/>
            <person name="Tsui H.-C.T."/>
            <person name="Winkler M.E."/>
        </authorList>
    </citation>
    <scope>NUCLEOTIDE SEQUENCE</scope>
</reference>
<protein>
    <recommendedName>
        <fullName evidence="1">Cupin type-1 domain-containing protein</fullName>
    </recommendedName>
</protein>
<proteinExistence type="predicted"/>
<accession>A0A382LKZ5</accession>
<evidence type="ECO:0000313" key="2">
    <source>
        <dbReference type="EMBL" id="SVC35907.1"/>
    </source>
</evidence>
<dbReference type="SUPFAM" id="SSF51182">
    <property type="entry name" value="RmlC-like cupins"/>
    <property type="match status" value="1"/>
</dbReference>
<dbReference type="AlphaFoldDB" id="A0A382LKZ5"/>
<gene>
    <name evidence="2" type="ORF">METZ01_LOCUS288761</name>
</gene>